<evidence type="ECO:0000313" key="9">
    <source>
        <dbReference type="Proteomes" id="UP001474421"/>
    </source>
</evidence>
<feature type="transmembrane region" description="Helical" evidence="7">
    <location>
        <begin position="92"/>
        <end position="114"/>
    </location>
</feature>
<feature type="transmembrane region" description="Helical" evidence="7">
    <location>
        <begin position="187"/>
        <end position="207"/>
    </location>
</feature>
<accession>A0AAW1BIV8</accession>
<gene>
    <name evidence="8" type="ORF">NXF25_010234</name>
</gene>
<feature type="region of interest" description="Disordered" evidence="6">
    <location>
        <begin position="350"/>
        <end position="522"/>
    </location>
</feature>
<protein>
    <submittedName>
        <fullName evidence="8">Magnesium transporter NIPA1</fullName>
    </submittedName>
</protein>
<dbReference type="InterPro" id="IPR008521">
    <property type="entry name" value="Mg_trans_NIPA"/>
</dbReference>
<feature type="compositionally biased region" description="Basic and acidic residues" evidence="6">
    <location>
        <begin position="490"/>
        <end position="499"/>
    </location>
</feature>
<reference evidence="8 9" key="1">
    <citation type="journal article" date="2024" name="Proc. Natl. Acad. Sci. U.S.A.">
        <title>The genetic regulatory architecture and epigenomic basis for age-related changes in rattlesnake venom.</title>
        <authorList>
            <person name="Hogan M.P."/>
            <person name="Holding M.L."/>
            <person name="Nystrom G.S."/>
            <person name="Colston T.J."/>
            <person name="Bartlett D.A."/>
            <person name="Mason A.J."/>
            <person name="Ellsworth S.A."/>
            <person name="Rautsaw R.M."/>
            <person name="Lawrence K.C."/>
            <person name="Strickland J.L."/>
            <person name="He B."/>
            <person name="Fraser P."/>
            <person name="Margres M.J."/>
            <person name="Gilbert D.M."/>
            <person name="Gibbs H.L."/>
            <person name="Parkinson C.L."/>
            <person name="Rokyta D.R."/>
        </authorList>
    </citation>
    <scope>NUCLEOTIDE SEQUENCE [LARGE SCALE GENOMIC DNA]</scope>
    <source>
        <strain evidence="8">DRR0105</strain>
    </source>
</reference>
<evidence type="ECO:0000256" key="4">
    <source>
        <dbReference type="ARBA" id="ARBA00022989"/>
    </source>
</evidence>
<evidence type="ECO:0000256" key="3">
    <source>
        <dbReference type="ARBA" id="ARBA00022692"/>
    </source>
</evidence>
<feature type="compositionally biased region" description="Basic residues" evidence="6">
    <location>
        <begin position="467"/>
        <end position="489"/>
    </location>
</feature>
<dbReference type="Pfam" id="PF05653">
    <property type="entry name" value="Mg_trans_NIPA"/>
    <property type="match status" value="1"/>
</dbReference>
<organism evidence="8 9">
    <name type="scientific">Crotalus adamanteus</name>
    <name type="common">Eastern diamondback rattlesnake</name>
    <dbReference type="NCBI Taxonomy" id="8729"/>
    <lineage>
        <taxon>Eukaryota</taxon>
        <taxon>Metazoa</taxon>
        <taxon>Chordata</taxon>
        <taxon>Craniata</taxon>
        <taxon>Vertebrata</taxon>
        <taxon>Euteleostomi</taxon>
        <taxon>Lepidosauria</taxon>
        <taxon>Squamata</taxon>
        <taxon>Bifurcata</taxon>
        <taxon>Unidentata</taxon>
        <taxon>Episquamata</taxon>
        <taxon>Toxicofera</taxon>
        <taxon>Serpentes</taxon>
        <taxon>Colubroidea</taxon>
        <taxon>Viperidae</taxon>
        <taxon>Crotalinae</taxon>
        <taxon>Crotalus</taxon>
    </lineage>
</organism>
<dbReference type="GO" id="GO:0015095">
    <property type="term" value="F:magnesium ion transmembrane transporter activity"/>
    <property type="evidence" value="ECO:0007669"/>
    <property type="project" value="InterPro"/>
</dbReference>
<comment type="subcellular location">
    <subcellularLocation>
        <location evidence="1">Membrane</location>
        <topology evidence="1">Multi-pass membrane protein</topology>
    </subcellularLocation>
</comment>
<name>A0AAW1BIV8_CROAD</name>
<keyword evidence="5 7" id="KW-0472">Membrane</keyword>
<evidence type="ECO:0000313" key="8">
    <source>
        <dbReference type="EMBL" id="KAK9401878.1"/>
    </source>
</evidence>
<feature type="compositionally biased region" description="Basic and acidic residues" evidence="6">
    <location>
        <begin position="508"/>
        <end position="522"/>
    </location>
</feature>
<dbReference type="Proteomes" id="UP001474421">
    <property type="component" value="Unassembled WGS sequence"/>
</dbReference>
<feature type="transmembrane region" description="Helical" evidence="7">
    <location>
        <begin position="159"/>
        <end position="180"/>
    </location>
</feature>
<dbReference type="PANTHER" id="PTHR12570:SF17">
    <property type="entry name" value="MAGNESIUM TRANSPORTER NIPA1"/>
    <property type="match status" value="1"/>
</dbReference>
<sequence length="522" mass="58349">MVQGHDVMVQSAGHLLASSRRFLTSLILRGAAERRIPQSRYWLLAGLGERGEKKVGRAAGRPWCWHCRPGMRMVVGAAAAPGDGGSPNPGPAAVSLGLSVAVVSSLVNGSTFVLQKKGIVRARGRGTSYLTDMVWWSGTIAMALGQIGNFLAYTAVPTVLVTPLGALGVPFGSILASYLLKEKLNILGKLGCLLSCAGSVVLIIHSPKSESVTTQAELEEKLTNPVFVGYLCIVLLMLLLLIFWIAPAHGPTNIMVYISLPLPCSAAACWVTGGLPELPLSACAFRPSYGQRIPLRHLVGPFPTCCTVLLAVLLLPLLPVTLSEAKVAMPLRCPPAAAALSAAGEGGLGLERGKREEEKERKERKRKEGEKEERKRGNRKEKGKRERKEKGGEERERKGKEERKGEKKEKKERERNERERGKRRGEERGKEERKKGGEEREKEERGKRKEKERKRRGRGKKGEERERRKRKERKRKRERKEKGGGKRKGEKRERRGEERKRRKKKEKRKEGRKERERDPFDI</sequence>
<keyword evidence="4 7" id="KW-1133">Transmembrane helix</keyword>
<feature type="compositionally biased region" description="Basic and acidic residues" evidence="6">
    <location>
        <begin position="383"/>
        <end position="449"/>
    </location>
</feature>
<feature type="compositionally biased region" description="Basic and acidic residues" evidence="6">
    <location>
        <begin position="351"/>
        <end position="375"/>
    </location>
</feature>
<evidence type="ECO:0000256" key="6">
    <source>
        <dbReference type="SAM" id="MobiDB-lite"/>
    </source>
</evidence>
<evidence type="ECO:0000256" key="7">
    <source>
        <dbReference type="SAM" id="Phobius"/>
    </source>
</evidence>
<dbReference type="PANTHER" id="PTHR12570">
    <property type="match status" value="1"/>
</dbReference>
<feature type="transmembrane region" description="Helical" evidence="7">
    <location>
        <begin position="227"/>
        <end position="247"/>
    </location>
</feature>
<dbReference type="SUPFAM" id="SSF103481">
    <property type="entry name" value="Multidrug resistance efflux transporter EmrE"/>
    <property type="match status" value="1"/>
</dbReference>
<comment type="caution">
    <text evidence="8">The sequence shown here is derived from an EMBL/GenBank/DDBJ whole genome shotgun (WGS) entry which is preliminary data.</text>
</comment>
<evidence type="ECO:0000256" key="1">
    <source>
        <dbReference type="ARBA" id="ARBA00004141"/>
    </source>
</evidence>
<dbReference type="AlphaFoldDB" id="A0AAW1BIV8"/>
<keyword evidence="3 7" id="KW-0812">Transmembrane</keyword>
<dbReference type="EMBL" id="JAOTOJ010000004">
    <property type="protein sequence ID" value="KAK9401878.1"/>
    <property type="molecule type" value="Genomic_DNA"/>
</dbReference>
<dbReference type="GO" id="GO:0016020">
    <property type="term" value="C:membrane"/>
    <property type="evidence" value="ECO:0007669"/>
    <property type="project" value="UniProtKB-SubCell"/>
</dbReference>
<feature type="transmembrane region" description="Helical" evidence="7">
    <location>
        <begin position="295"/>
        <end position="322"/>
    </location>
</feature>
<keyword evidence="9" id="KW-1185">Reference proteome</keyword>
<comment type="similarity">
    <text evidence="2">Belongs to the NIPA family.</text>
</comment>
<evidence type="ECO:0000256" key="5">
    <source>
        <dbReference type="ARBA" id="ARBA00023136"/>
    </source>
</evidence>
<dbReference type="InterPro" id="IPR037185">
    <property type="entry name" value="EmrE-like"/>
</dbReference>
<feature type="compositionally biased region" description="Basic residues" evidence="6">
    <location>
        <begin position="450"/>
        <end position="459"/>
    </location>
</feature>
<evidence type="ECO:0000256" key="2">
    <source>
        <dbReference type="ARBA" id="ARBA00007230"/>
    </source>
</evidence>
<feature type="transmembrane region" description="Helical" evidence="7">
    <location>
        <begin position="134"/>
        <end position="153"/>
    </location>
</feature>
<proteinExistence type="inferred from homology"/>